<keyword evidence="2" id="KW-1185">Reference proteome</keyword>
<dbReference type="Proteomes" id="UP000887575">
    <property type="component" value="Unassembled WGS sequence"/>
</dbReference>
<evidence type="ECO:0000313" key="2">
    <source>
        <dbReference type="Proteomes" id="UP000887575"/>
    </source>
</evidence>
<dbReference type="WBParaSite" id="MBELARI_LOCUS4213">
    <property type="protein sequence ID" value="MBELARI_LOCUS4213"/>
    <property type="gene ID" value="MBELARI_LOCUS4213"/>
</dbReference>
<dbReference type="AlphaFoldDB" id="A0AAF3FE84"/>
<keyword evidence="1" id="KW-1133">Transmembrane helix</keyword>
<name>A0AAF3FE84_9BILA</name>
<reference evidence="3" key="1">
    <citation type="submission" date="2024-02" db="UniProtKB">
        <authorList>
            <consortium name="WormBaseParasite"/>
        </authorList>
    </citation>
    <scope>IDENTIFICATION</scope>
</reference>
<sequence length="111" mass="12447">MTGSSTKHHPNVFNGYGLFGEDHCFKACGTEEFIKMAQKASSLISTSENCVLILTGLMVISAFAVGVWGLAFLFLKNLERRDRVHYYRVKRSQSLDRFSSAHLIINKTQSS</sequence>
<accession>A0AAF3FE84</accession>
<proteinExistence type="predicted"/>
<feature type="transmembrane region" description="Helical" evidence="1">
    <location>
        <begin position="51"/>
        <end position="75"/>
    </location>
</feature>
<keyword evidence="1" id="KW-0812">Transmembrane</keyword>
<evidence type="ECO:0000313" key="3">
    <source>
        <dbReference type="WBParaSite" id="MBELARI_LOCUS4213"/>
    </source>
</evidence>
<keyword evidence="1" id="KW-0472">Membrane</keyword>
<protein>
    <submittedName>
        <fullName evidence="3">Uncharacterized protein</fullName>
    </submittedName>
</protein>
<organism evidence="2 3">
    <name type="scientific">Mesorhabditis belari</name>
    <dbReference type="NCBI Taxonomy" id="2138241"/>
    <lineage>
        <taxon>Eukaryota</taxon>
        <taxon>Metazoa</taxon>
        <taxon>Ecdysozoa</taxon>
        <taxon>Nematoda</taxon>
        <taxon>Chromadorea</taxon>
        <taxon>Rhabditida</taxon>
        <taxon>Rhabditina</taxon>
        <taxon>Rhabditomorpha</taxon>
        <taxon>Rhabditoidea</taxon>
        <taxon>Rhabditidae</taxon>
        <taxon>Mesorhabditinae</taxon>
        <taxon>Mesorhabditis</taxon>
    </lineage>
</organism>
<evidence type="ECO:0000256" key="1">
    <source>
        <dbReference type="SAM" id="Phobius"/>
    </source>
</evidence>